<dbReference type="InterPro" id="IPR003598">
    <property type="entry name" value="Ig_sub2"/>
</dbReference>
<dbReference type="InterPro" id="IPR013783">
    <property type="entry name" value="Ig-like_fold"/>
</dbReference>
<dbReference type="PROSITE" id="PS50835">
    <property type="entry name" value="IG_LIKE"/>
    <property type="match status" value="2"/>
</dbReference>
<evidence type="ECO:0000256" key="1">
    <source>
        <dbReference type="ARBA" id="ARBA00022729"/>
    </source>
</evidence>
<dbReference type="SMART" id="SM00408">
    <property type="entry name" value="IGc2"/>
    <property type="match status" value="2"/>
</dbReference>
<dbReference type="Proteomes" id="UP000076420">
    <property type="component" value="Unassembled WGS sequence"/>
</dbReference>
<sequence>MPKPTVTWYRKSSVKGEPTDRIGTAGEILNIYNITRHCGGVYECEADNGVTPIATKATTVKVKFPPEVKVASDTISQAIGKDTILECTVTGYPHGEAFWEFGFKRLFTSEKYMSEASSYIEEEQKLSIYLTIKNIQSSDFGEYFCFASNDMGHARDKMVLEGQSSFIGIDVNNRDIGYLHSELKSDKELIRSFADVCSTCVCIVQHVCVLFN</sequence>
<name>A0A2C9KMN0_BIOGL</name>
<dbReference type="InterPro" id="IPR007110">
    <property type="entry name" value="Ig-like_dom"/>
</dbReference>
<dbReference type="VEuPathDB" id="VectorBase:BGLB021405"/>
<evidence type="ECO:0000313" key="7">
    <source>
        <dbReference type="Proteomes" id="UP000076420"/>
    </source>
</evidence>
<keyword evidence="2" id="KW-0677">Repeat</keyword>
<evidence type="ECO:0000256" key="3">
    <source>
        <dbReference type="ARBA" id="ARBA00023157"/>
    </source>
</evidence>
<protein>
    <recommendedName>
        <fullName evidence="5">Ig-like domain-containing protein</fullName>
    </recommendedName>
</protein>
<evidence type="ECO:0000313" key="6">
    <source>
        <dbReference type="EnsemblMetazoa" id="BGLB021405-PA"/>
    </source>
</evidence>
<dbReference type="KEGG" id="bgt:106063512"/>
<dbReference type="InterPro" id="IPR036179">
    <property type="entry name" value="Ig-like_dom_sf"/>
</dbReference>
<dbReference type="OrthoDB" id="10012075at2759"/>
<dbReference type="AlphaFoldDB" id="A0A2C9KMN0"/>
<evidence type="ECO:0000256" key="4">
    <source>
        <dbReference type="ARBA" id="ARBA00023319"/>
    </source>
</evidence>
<reference evidence="6" key="1">
    <citation type="submission" date="2020-05" db="UniProtKB">
        <authorList>
            <consortium name="EnsemblMetazoa"/>
        </authorList>
    </citation>
    <scope>IDENTIFICATION</scope>
    <source>
        <strain evidence="6">BB02</strain>
    </source>
</reference>
<evidence type="ECO:0000256" key="2">
    <source>
        <dbReference type="ARBA" id="ARBA00022737"/>
    </source>
</evidence>
<dbReference type="PANTHER" id="PTHR12231:SF253">
    <property type="entry name" value="DPR-INTERACTING PROTEIN ETA, ISOFORM B-RELATED"/>
    <property type="match status" value="1"/>
</dbReference>
<feature type="domain" description="Ig-like" evidence="5">
    <location>
        <begin position="66"/>
        <end position="161"/>
    </location>
</feature>
<accession>A0A2C9KMN0</accession>
<feature type="domain" description="Ig-like" evidence="5">
    <location>
        <begin position="1"/>
        <end position="61"/>
    </location>
</feature>
<proteinExistence type="predicted"/>
<dbReference type="SUPFAM" id="SSF48726">
    <property type="entry name" value="Immunoglobulin"/>
    <property type="match status" value="2"/>
</dbReference>
<dbReference type="PANTHER" id="PTHR12231">
    <property type="entry name" value="CTX-RELATED TYPE I TRANSMEMBRANE PROTEIN"/>
    <property type="match status" value="1"/>
</dbReference>
<gene>
    <name evidence="6" type="primary">106063512</name>
</gene>
<dbReference type="InterPro" id="IPR051170">
    <property type="entry name" value="Neural/epithelial_adhesion"/>
</dbReference>
<keyword evidence="4" id="KW-0393">Immunoglobulin domain</keyword>
<dbReference type="Gene3D" id="2.60.40.10">
    <property type="entry name" value="Immunoglobulins"/>
    <property type="match status" value="2"/>
</dbReference>
<evidence type="ECO:0000259" key="5">
    <source>
        <dbReference type="PROSITE" id="PS50835"/>
    </source>
</evidence>
<dbReference type="EnsemblMetazoa" id="BGLB021405-RA">
    <property type="protein sequence ID" value="BGLB021405-PA"/>
    <property type="gene ID" value="BGLB021405"/>
</dbReference>
<keyword evidence="1" id="KW-0732">Signal</keyword>
<dbReference type="GO" id="GO:0043005">
    <property type="term" value="C:neuron projection"/>
    <property type="evidence" value="ECO:0007669"/>
    <property type="project" value="TreeGrafter"/>
</dbReference>
<dbReference type="VEuPathDB" id="VectorBase:BGLAX_038094"/>
<dbReference type="STRING" id="6526.A0A2C9KMN0"/>
<keyword evidence="3" id="KW-1015">Disulfide bond</keyword>
<organism evidence="6 7">
    <name type="scientific">Biomphalaria glabrata</name>
    <name type="common">Bloodfluke planorb</name>
    <name type="synonym">Freshwater snail</name>
    <dbReference type="NCBI Taxonomy" id="6526"/>
    <lineage>
        <taxon>Eukaryota</taxon>
        <taxon>Metazoa</taxon>
        <taxon>Spiralia</taxon>
        <taxon>Lophotrochozoa</taxon>
        <taxon>Mollusca</taxon>
        <taxon>Gastropoda</taxon>
        <taxon>Heterobranchia</taxon>
        <taxon>Euthyneura</taxon>
        <taxon>Panpulmonata</taxon>
        <taxon>Hygrophila</taxon>
        <taxon>Lymnaeoidea</taxon>
        <taxon>Planorbidae</taxon>
        <taxon>Biomphalaria</taxon>
    </lineage>
</organism>
<dbReference type="Pfam" id="PF13927">
    <property type="entry name" value="Ig_3"/>
    <property type="match status" value="1"/>
</dbReference>